<dbReference type="Proteomes" id="UP000800036">
    <property type="component" value="Unassembled WGS sequence"/>
</dbReference>
<accession>A0A6A5V3H0</accession>
<dbReference type="EMBL" id="ML976700">
    <property type="protein sequence ID" value="KAF1970592.1"/>
    <property type="molecule type" value="Genomic_DNA"/>
</dbReference>
<gene>
    <name evidence="1" type="ORF">BU23DRAFT_211075</name>
</gene>
<evidence type="ECO:0000313" key="1">
    <source>
        <dbReference type="EMBL" id="KAF1970592.1"/>
    </source>
</evidence>
<name>A0A6A5V3H0_9PLEO</name>
<evidence type="ECO:0000313" key="2">
    <source>
        <dbReference type="Proteomes" id="UP000800036"/>
    </source>
</evidence>
<proteinExistence type="predicted"/>
<organism evidence="1 2">
    <name type="scientific">Bimuria novae-zelandiae CBS 107.79</name>
    <dbReference type="NCBI Taxonomy" id="1447943"/>
    <lineage>
        <taxon>Eukaryota</taxon>
        <taxon>Fungi</taxon>
        <taxon>Dikarya</taxon>
        <taxon>Ascomycota</taxon>
        <taxon>Pezizomycotina</taxon>
        <taxon>Dothideomycetes</taxon>
        <taxon>Pleosporomycetidae</taxon>
        <taxon>Pleosporales</taxon>
        <taxon>Massarineae</taxon>
        <taxon>Didymosphaeriaceae</taxon>
        <taxon>Bimuria</taxon>
    </lineage>
</organism>
<reference evidence="1" key="1">
    <citation type="journal article" date="2020" name="Stud. Mycol.">
        <title>101 Dothideomycetes genomes: a test case for predicting lifestyles and emergence of pathogens.</title>
        <authorList>
            <person name="Haridas S."/>
            <person name="Albert R."/>
            <person name="Binder M."/>
            <person name="Bloem J."/>
            <person name="Labutti K."/>
            <person name="Salamov A."/>
            <person name="Andreopoulos B."/>
            <person name="Baker S."/>
            <person name="Barry K."/>
            <person name="Bills G."/>
            <person name="Bluhm B."/>
            <person name="Cannon C."/>
            <person name="Castanera R."/>
            <person name="Culley D."/>
            <person name="Daum C."/>
            <person name="Ezra D."/>
            <person name="Gonzalez J."/>
            <person name="Henrissat B."/>
            <person name="Kuo A."/>
            <person name="Liang C."/>
            <person name="Lipzen A."/>
            <person name="Lutzoni F."/>
            <person name="Magnuson J."/>
            <person name="Mondo S."/>
            <person name="Nolan M."/>
            <person name="Ohm R."/>
            <person name="Pangilinan J."/>
            <person name="Park H.-J."/>
            <person name="Ramirez L."/>
            <person name="Alfaro M."/>
            <person name="Sun H."/>
            <person name="Tritt A."/>
            <person name="Yoshinaga Y."/>
            <person name="Zwiers L.-H."/>
            <person name="Turgeon B."/>
            <person name="Goodwin S."/>
            <person name="Spatafora J."/>
            <person name="Crous P."/>
            <person name="Grigoriev I."/>
        </authorList>
    </citation>
    <scope>NUCLEOTIDE SEQUENCE</scope>
    <source>
        <strain evidence="1">CBS 107.79</strain>
    </source>
</reference>
<protein>
    <submittedName>
        <fullName evidence="1">Uncharacterized protein</fullName>
    </submittedName>
</protein>
<dbReference type="OrthoDB" id="3767611at2759"/>
<dbReference type="AlphaFoldDB" id="A0A6A5V3H0"/>
<keyword evidence="2" id="KW-1185">Reference proteome</keyword>
<sequence length="59" mass="6581">MCFKAAPGTKYRKCNHKVEGVEKVYDCKDKPNGSNCANPPYNHSITDNVVNDYCPNCKA</sequence>